<feature type="transmembrane region" description="Helical" evidence="6">
    <location>
        <begin position="96"/>
        <end position="115"/>
    </location>
</feature>
<feature type="transmembrane region" description="Helical" evidence="6">
    <location>
        <begin position="318"/>
        <end position="340"/>
    </location>
</feature>
<evidence type="ECO:0000256" key="6">
    <source>
        <dbReference type="SAM" id="Phobius"/>
    </source>
</evidence>
<feature type="transmembrane region" description="Helical" evidence="6">
    <location>
        <begin position="247"/>
        <end position="273"/>
    </location>
</feature>
<evidence type="ECO:0000256" key="3">
    <source>
        <dbReference type="ARBA" id="ARBA00022692"/>
    </source>
</evidence>
<dbReference type="PANTHER" id="PTHR23505">
    <property type="entry name" value="SPINSTER"/>
    <property type="match status" value="1"/>
</dbReference>
<organism evidence="8 9">
    <name type="scientific">Sphingopyxis macrogoltabida</name>
    <name type="common">Sphingomonas macrogoltabidus</name>
    <dbReference type="NCBI Taxonomy" id="33050"/>
    <lineage>
        <taxon>Bacteria</taxon>
        <taxon>Pseudomonadati</taxon>
        <taxon>Pseudomonadota</taxon>
        <taxon>Alphaproteobacteria</taxon>
        <taxon>Sphingomonadales</taxon>
        <taxon>Sphingomonadaceae</taxon>
        <taxon>Sphingopyxis</taxon>
    </lineage>
</organism>
<feature type="transmembrane region" description="Helical" evidence="6">
    <location>
        <begin position="415"/>
        <end position="438"/>
    </location>
</feature>
<evidence type="ECO:0000313" key="9">
    <source>
        <dbReference type="Proteomes" id="UP000248597"/>
    </source>
</evidence>
<feature type="transmembrane region" description="Helical" evidence="6">
    <location>
        <begin position="346"/>
        <end position="368"/>
    </location>
</feature>
<feature type="transmembrane region" description="Helical" evidence="6">
    <location>
        <begin position="380"/>
        <end position="403"/>
    </location>
</feature>
<dbReference type="GO" id="GO:0016020">
    <property type="term" value="C:membrane"/>
    <property type="evidence" value="ECO:0007669"/>
    <property type="project" value="UniProtKB-SubCell"/>
</dbReference>
<dbReference type="PROSITE" id="PS50850">
    <property type="entry name" value="MFS"/>
    <property type="match status" value="1"/>
</dbReference>
<evidence type="ECO:0000256" key="4">
    <source>
        <dbReference type="ARBA" id="ARBA00022989"/>
    </source>
</evidence>
<dbReference type="InterPro" id="IPR044770">
    <property type="entry name" value="MFS_spinster-like"/>
</dbReference>
<feature type="transmembrane region" description="Helical" evidence="6">
    <location>
        <begin position="63"/>
        <end position="84"/>
    </location>
</feature>
<proteinExistence type="predicted"/>
<keyword evidence="2" id="KW-0813">Transport</keyword>
<feature type="transmembrane region" description="Helical" evidence="6">
    <location>
        <begin position="293"/>
        <end position="311"/>
    </location>
</feature>
<keyword evidence="3 6" id="KW-0812">Transmembrane</keyword>
<dbReference type="SUPFAM" id="SSF103473">
    <property type="entry name" value="MFS general substrate transporter"/>
    <property type="match status" value="1"/>
</dbReference>
<dbReference type="EMBL" id="QFPJ01000013">
    <property type="protein sequence ID" value="PZQ22642.1"/>
    <property type="molecule type" value="Genomic_DNA"/>
</dbReference>
<evidence type="ECO:0000259" key="7">
    <source>
        <dbReference type="PROSITE" id="PS50850"/>
    </source>
</evidence>
<dbReference type="InterPro" id="IPR011701">
    <property type="entry name" value="MFS"/>
</dbReference>
<name>A0A2W5L033_SPHMC</name>
<feature type="transmembrane region" description="Helical" evidence="6">
    <location>
        <begin position="154"/>
        <end position="177"/>
    </location>
</feature>
<feature type="domain" description="Major facilitator superfamily (MFS) profile" evidence="7">
    <location>
        <begin position="29"/>
        <end position="442"/>
    </location>
</feature>
<accession>A0A2W5L033</accession>
<dbReference type="GO" id="GO:0022857">
    <property type="term" value="F:transmembrane transporter activity"/>
    <property type="evidence" value="ECO:0007669"/>
    <property type="project" value="InterPro"/>
</dbReference>
<reference evidence="8 9" key="1">
    <citation type="submission" date="2017-08" db="EMBL/GenBank/DDBJ databases">
        <title>Infants hospitalized years apart are colonized by the same room-sourced microbial strains.</title>
        <authorList>
            <person name="Brooks B."/>
            <person name="Olm M.R."/>
            <person name="Firek B.A."/>
            <person name="Baker R."/>
            <person name="Thomas B.C."/>
            <person name="Morowitz M.J."/>
            <person name="Banfield J.F."/>
        </authorList>
    </citation>
    <scope>NUCLEOTIDE SEQUENCE [LARGE SCALE GENOMIC DNA]</scope>
    <source>
        <strain evidence="8">S2_005_003_R2_47</strain>
    </source>
</reference>
<dbReference type="InterPro" id="IPR036259">
    <property type="entry name" value="MFS_trans_sf"/>
</dbReference>
<protein>
    <recommendedName>
        <fullName evidence="7">Major facilitator superfamily (MFS) profile domain-containing protein</fullName>
    </recommendedName>
</protein>
<dbReference type="Pfam" id="PF07690">
    <property type="entry name" value="MFS_1"/>
    <property type="match status" value="1"/>
</dbReference>
<evidence type="ECO:0000256" key="2">
    <source>
        <dbReference type="ARBA" id="ARBA00022448"/>
    </source>
</evidence>
<feature type="transmembrane region" description="Helical" evidence="6">
    <location>
        <begin position="121"/>
        <end position="142"/>
    </location>
</feature>
<evidence type="ECO:0000256" key="1">
    <source>
        <dbReference type="ARBA" id="ARBA00004141"/>
    </source>
</evidence>
<comment type="caution">
    <text evidence="8">The sequence shown here is derived from an EMBL/GenBank/DDBJ whole genome shotgun (WGS) entry which is preliminary data.</text>
</comment>
<dbReference type="PANTHER" id="PTHR23505:SF79">
    <property type="entry name" value="PROTEIN SPINSTER"/>
    <property type="match status" value="1"/>
</dbReference>
<evidence type="ECO:0000313" key="8">
    <source>
        <dbReference type="EMBL" id="PZQ22642.1"/>
    </source>
</evidence>
<comment type="subcellular location">
    <subcellularLocation>
        <location evidence="1">Membrane</location>
        <topology evidence="1">Multi-pass membrane protein</topology>
    </subcellularLocation>
</comment>
<keyword evidence="5 6" id="KW-0472">Membrane</keyword>
<dbReference type="AlphaFoldDB" id="A0A2W5L033"/>
<evidence type="ECO:0000256" key="5">
    <source>
        <dbReference type="ARBA" id="ARBA00023136"/>
    </source>
</evidence>
<feature type="transmembrane region" description="Helical" evidence="6">
    <location>
        <begin position="27"/>
        <end position="51"/>
    </location>
</feature>
<dbReference type="Gene3D" id="1.20.1250.20">
    <property type="entry name" value="MFS general substrate transporter like domains"/>
    <property type="match status" value="2"/>
</dbReference>
<gene>
    <name evidence="8" type="ORF">DI569_07910</name>
</gene>
<feature type="transmembrane region" description="Helical" evidence="6">
    <location>
        <begin position="197"/>
        <end position="217"/>
    </location>
</feature>
<dbReference type="InterPro" id="IPR020846">
    <property type="entry name" value="MFS_dom"/>
</dbReference>
<keyword evidence="4 6" id="KW-1133">Transmembrane helix</keyword>
<sequence>MERTAMSEAVLPGADPGRRPIERWRAWATLALLGALYFMSFVDRLILALLVEPLRQDLGVSNLQLGLLFGTAFALFYGVLGLPLARLADRFDRRKLIIAGVFLWSLSTIGSGFSTTFLALIIFRIGLAVGEAALSPSAYSMIGDLFPPEYRNRAASIYSAAGMLGSGGSYILGAALIGYLEVRLVDGALWGFRIWELVFFAVGIPALLIGLLFALIAREPPRMEDGAKGPVPSLPEVFGIIWSKFRIYGFMIIGAGMCQIPGYALVAWLPTYLGSRFGYSVEQAGYLLGPVKLFASTLGSLLVPIIAELVARRTRPSATALCGGIAAGIGAAAIAAAGTATTAGTFVPLIAVGLFMLSGTTTTVIASFQLTVTGRMRATMSALCLMSITLLGLGIGPTALGAMTGSAWADHMPGIGIVTVALIGALPGALLLFAAAYAGRATPRQTVST</sequence>
<dbReference type="Proteomes" id="UP000248597">
    <property type="component" value="Unassembled WGS sequence"/>
</dbReference>